<dbReference type="InterPro" id="IPR033985">
    <property type="entry name" value="SusD-like_N"/>
</dbReference>
<evidence type="ECO:0000313" key="10">
    <source>
        <dbReference type="Proteomes" id="UP001319045"/>
    </source>
</evidence>
<feature type="domain" description="RagB/SusD" evidence="7">
    <location>
        <begin position="296"/>
        <end position="584"/>
    </location>
</feature>
<dbReference type="Pfam" id="PF07980">
    <property type="entry name" value="SusD_RagB"/>
    <property type="match status" value="1"/>
</dbReference>
<dbReference type="EMBL" id="AP024484">
    <property type="protein sequence ID" value="BCS84701.1"/>
    <property type="molecule type" value="Genomic_DNA"/>
</dbReference>
<evidence type="ECO:0000256" key="2">
    <source>
        <dbReference type="ARBA" id="ARBA00006275"/>
    </source>
</evidence>
<dbReference type="SUPFAM" id="SSF48452">
    <property type="entry name" value="TPR-like"/>
    <property type="match status" value="1"/>
</dbReference>
<keyword evidence="5" id="KW-0998">Cell outer membrane</keyword>
<accession>A0ABM7NW77</accession>
<sequence>MESRNLYTKVKKATFVLPFALSLLFLNSCNAFLDDQVPQGTLSDKEVTKSEYIDNMVTSAYAIFTTAEDINSSFSMWNYDVRSDDAYKGGSTTNDGDVFHQLEVEKGVLTTNWNINDMWVRIYNAISRVNTAIGTLEAADDSYSLKNERLAEMKFLRAYGHFLAKRLYKNIPFVMRSDLTYDEYHQISNTEYTNDQGWAIIAKELEEAYNVLPVTQTDKGRPTKAAAAAFLAKVYLYKAYHQDDPASNKVTSINEDDLKKVLEYTDPAIYTAGGYGLESDIHNNFRPEDQYENGIESIWAIQYSRNDGSTYGNLNWSYGLIVPNIPDVTNGGCDFYKPSQNLVNAFETDANGLPMIDTFNDKNYDMKTDNADPRLFLTVGMTGLPYMFNKKFIMDHSSAWSRSGGLYGYNVTLKQNVDPALIGTYLIHGSYWASSMNRIVFRYADVILERAEAEAQLGNSAEAIRLVNQIRTRAAGSTQMIADYPNKYGVHFYCKNYTGSYSKEDAIKIVKMERRLEFAMESERFFDLVRWGEAATVLNNYFAKEKERVTFLNEAEFTADKNEYLPIPHSQYSSSNGHYTQNIGKW</sequence>
<feature type="domain" description="SusD-like N-terminal" evidence="8">
    <location>
        <begin position="32"/>
        <end position="236"/>
    </location>
</feature>
<evidence type="ECO:0000256" key="1">
    <source>
        <dbReference type="ARBA" id="ARBA00004442"/>
    </source>
</evidence>
<organism evidence="9 10">
    <name type="scientific">Prevotella herbatica</name>
    <dbReference type="NCBI Taxonomy" id="2801997"/>
    <lineage>
        <taxon>Bacteria</taxon>
        <taxon>Pseudomonadati</taxon>
        <taxon>Bacteroidota</taxon>
        <taxon>Bacteroidia</taxon>
        <taxon>Bacteroidales</taxon>
        <taxon>Prevotellaceae</taxon>
        <taxon>Prevotella</taxon>
    </lineage>
</organism>
<feature type="chain" id="PRO_5046057757" evidence="6">
    <location>
        <begin position="34"/>
        <end position="586"/>
    </location>
</feature>
<dbReference type="Pfam" id="PF14322">
    <property type="entry name" value="SusD-like_3"/>
    <property type="match status" value="1"/>
</dbReference>
<evidence type="ECO:0000259" key="8">
    <source>
        <dbReference type="Pfam" id="PF14322"/>
    </source>
</evidence>
<reference evidence="9 10" key="1">
    <citation type="journal article" date="2022" name="Int. J. Syst. Evol. Microbiol.">
        <title>Prevotella herbatica sp. nov., a plant polysaccharide-decomposing anaerobic bacterium isolated from a methanogenic reactor.</title>
        <authorList>
            <person name="Uek A."/>
            <person name="Tonouchi A."/>
            <person name="Kaku N."/>
            <person name="Ueki K."/>
        </authorList>
    </citation>
    <scope>NUCLEOTIDE SEQUENCE [LARGE SCALE GENOMIC DNA]</scope>
    <source>
        <strain evidence="9 10">WR041</strain>
    </source>
</reference>
<keyword evidence="4" id="KW-0472">Membrane</keyword>
<feature type="signal peptide" evidence="6">
    <location>
        <begin position="1"/>
        <end position="33"/>
    </location>
</feature>
<evidence type="ECO:0000256" key="3">
    <source>
        <dbReference type="ARBA" id="ARBA00022729"/>
    </source>
</evidence>
<dbReference type="InterPro" id="IPR011990">
    <property type="entry name" value="TPR-like_helical_dom_sf"/>
</dbReference>
<evidence type="ECO:0000256" key="5">
    <source>
        <dbReference type="ARBA" id="ARBA00023237"/>
    </source>
</evidence>
<keyword evidence="10" id="KW-1185">Reference proteome</keyword>
<evidence type="ECO:0000313" key="9">
    <source>
        <dbReference type="EMBL" id="BCS84701.1"/>
    </source>
</evidence>
<dbReference type="Gene3D" id="1.25.40.390">
    <property type="match status" value="1"/>
</dbReference>
<proteinExistence type="inferred from homology"/>
<comment type="similarity">
    <text evidence="2">Belongs to the SusD family.</text>
</comment>
<gene>
    <name evidence="9" type="ORF">prwr041_05940</name>
</gene>
<name>A0ABM7NW77_9BACT</name>
<dbReference type="Proteomes" id="UP001319045">
    <property type="component" value="Chromosome"/>
</dbReference>
<evidence type="ECO:0000256" key="6">
    <source>
        <dbReference type="SAM" id="SignalP"/>
    </source>
</evidence>
<comment type="subcellular location">
    <subcellularLocation>
        <location evidence="1">Cell outer membrane</location>
    </subcellularLocation>
</comment>
<keyword evidence="3 6" id="KW-0732">Signal</keyword>
<evidence type="ECO:0000259" key="7">
    <source>
        <dbReference type="Pfam" id="PF07980"/>
    </source>
</evidence>
<dbReference type="InterPro" id="IPR012944">
    <property type="entry name" value="SusD_RagB_dom"/>
</dbReference>
<dbReference type="RefSeq" id="WP_207154871.1">
    <property type="nucleotide sequence ID" value="NZ_AP024484.1"/>
</dbReference>
<protein>
    <submittedName>
        <fullName evidence="9">Glycan metabolism protein RagB</fullName>
    </submittedName>
</protein>
<evidence type="ECO:0000256" key="4">
    <source>
        <dbReference type="ARBA" id="ARBA00023136"/>
    </source>
</evidence>